<dbReference type="InterPro" id="IPR002347">
    <property type="entry name" value="SDR_fam"/>
</dbReference>
<dbReference type="SUPFAM" id="SSF51735">
    <property type="entry name" value="NAD(P)-binding Rossmann-fold domains"/>
    <property type="match status" value="1"/>
</dbReference>
<dbReference type="AlphaFoldDB" id="A0A0P7YCX6"/>
<organism evidence="3 5">
    <name type="scientific">Saliniramus fredricksonii</name>
    <dbReference type="NCBI Taxonomy" id="1653334"/>
    <lineage>
        <taxon>Bacteria</taxon>
        <taxon>Pseudomonadati</taxon>
        <taxon>Pseudomonadota</taxon>
        <taxon>Alphaproteobacteria</taxon>
        <taxon>Hyphomicrobiales</taxon>
        <taxon>Salinarimonadaceae</taxon>
        <taxon>Saliniramus</taxon>
    </lineage>
</organism>
<evidence type="ECO:0000313" key="5">
    <source>
        <dbReference type="Proteomes" id="UP000050497"/>
    </source>
</evidence>
<dbReference type="OrthoDB" id="9797020at2"/>
<reference evidence="3 5" key="1">
    <citation type="submission" date="2015-09" db="EMBL/GenBank/DDBJ databases">
        <title>Identification and resolution of microdiversity through metagenomic sequencing of parallel consortia.</title>
        <authorList>
            <person name="Nelson W.C."/>
            <person name="Romine M.F."/>
            <person name="Lindemann S.R."/>
        </authorList>
    </citation>
    <scope>NUCLEOTIDE SEQUENCE [LARGE SCALE GENOMIC DNA]</scope>
    <source>
        <strain evidence="3">HL-109</strain>
    </source>
</reference>
<dbReference type="EMBL" id="LJSX01000004">
    <property type="protein sequence ID" value="KPQ11993.1"/>
    <property type="molecule type" value="Genomic_DNA"/>
</dbReference>
<dbReference type="EMBL" id="FMBM01000002">
    <property type="protein sequence ID" value="SCC81512.1"/>
    <property type="molecule type" value="Genomic_DNA"/>
</dbReference>
<reference evidence="4 6" key="2">
    <citation type="submission" date="2016-08" db="EMBL/GenBank/DDBJ databases">
        <authorList>
            <person name="Varghese N."/>
            <person name="Submissions Spin"/>
        </authorList>
    </citation>
    <scope>NUCLEOTIDE SEQUENCE [LARGE SCALE GENOMIC DNA]</scope>
    <source>
        <strain evidence="4 6">HL-109</strain>
    </source>
</reference>
<dbReference type="PRINTS" id="PR00081">
    <property type="entry name" value="GDHRDH"/>
</dbReference>
<name>A0A0P7YCX6_9HYPH</name>
<dbReference type="Gene3D" id="3.40.50.720">
    <property type="entry name" value="NAD(P)-binding Rossmann-like Domain"/>
    <property type="match status" value="1"/>
</dbReference>
<proteinExistence type="inferred from homology"/>
<dbReference type="PATRIC" id="fig|1653334.4.peg.1514"/>
<dbReference type="NCBIfam" id="NF005559">
    <property type="entry name" value="PRK07231.1"/>
    <property type="match status" value="1"/>
</dbReference>
<keyword evidence="6" id="KW-1185">Reference proteome</keyword>
<dbReference type="PANTHER" id="PTHR24321">
    <property type="entry name" value="DEHYDROGENASES, SHORT CHAIN"/>
    <property type="match status" value="1"/>
</dbReference>
<protein>
    <submittedName>
        <fullName evidence="3 4">Dehydrogenase</fullName>
    </submittedName>
</protein>
<dbReference type="CDD" id="cd05233">
    <property type="entry name" value="SDR_c"/>
    <property type="match status" value="1"/>
</dbReference>
<evidence type="ECO:0000256" key="1">
    <source>
        <dbReference type="ARBA" id="ARBA00006484"/>
    </source>
</evidence>
<dbReference type="InterPro" id="IPR036291">
    <property type="entry name" value="NAD(P)-bd_dom_sf"/>
</dbReference>
<evidence type="ECO:0000256" key="2">
    <source>
        <dbReference type="ARBA" id="ARBA00023002"/>
    </source>
</evidence>
<dbReference type="GO" id="GO:0016491">
    <property type="term" value="F:oxidoreductase activity"/>
    <property type="evidence" value="ECO:0007669"/>
    <property type="project" value="UniProtKB-KW"/>
</dbReference>
<dbReference type="PANTHER" id="PTHR24321:SF15">
    <property type="entry name" value="OXIDOREDUCTASE UCPA"/>
    <property type="match status" value="1"/>
</dbReference>
<accession>A0A0P7YCX6</accession>
<keyword evidence="2" id="KW-0560">Oxidoreductase</keyword>
<comment type="similarity">
    <text evidence="1">Belongs to the short-chain dehydrogenases/reductases (SDR) family.</text>
</comment>
<evidence type="ECO:0000313" key="4">
    <source>
        <dbReference type="EMBL" id="SCC81512.1"/>
    </source>
</evidence>
<dbReference type="Pfam" id="PF13561">
    <property type="entry name" value="adh_short_C2"/>
    <property type="match status" value="1"/>
</dbReference>
<dbReference type="Proteomes" id="UP000182800">
    <property type="component" value="Unassembled WGS sequence"/>
</dbReference>
<evidence type="ECO:0000313" key="3">
    <source>
        <dbReference type="EMBL" id="KPQ11993.1"/>
    </source>
</evidence>
<dbReference type="Proteomes" id="UP000050497">
    <property type="component" value="Unassembled WGS sequence"/>
</dbReference>
<comment type="caution">
    <text evidence="3">The sequence shown here is derived from an EMBL/GenBank/DDBJ whole genome shotgun (WGS) entry which is preliminary data.</text>
</comment>
<dbReference type="FunFam" id="3.40.50.720:FF:000084">
    <property type="entry name" value="Short-chain dehydrogenase reductase"/>
    <property type="match status" value="1"/>
</dbReference>
<dbReference type="STRING" id="1653334.GA0071312_2456"/>
<sequence>MAADNLAKDPETLLESHTPSGRLAGRVAFVTGIGSVGPGWGNGKAIAALYAREGAKVFGVDINPDAAEEACAAIRAVSAADGGECAVMACDVTQEDQVAAAIAACRARFGAIDVLVNNVGIVKLDRVTEIDADDWDRVFAINVKSAFLTAKHILPEMEERGRGAVVNIASIAAIRYTGVPYVTYYATKSAMLGLTRAIALEYAGKGVRANAVLPGLMDTPMVTAGLTSAYATQGDVAGLKQTRAAQCPMGRMGDAYDVATACLYLASDEAKYVTGVELVVDGGITQKYA</sequence>
<evidence type="ECO:0000313" key="6">
    <source>
        <dbReference type="Proteomes" id="UP000182800"/>
    </source>
</evidence>
<dbReference type="RefSeq" id="WP_083204680.1">
    <property type="nucleotide sequence ID" value="NZ_FMBM01000002.1"/>
</dbReference>
<gene>
    <name evidence="4" type="ORF">GA0071312_2456</name>
    <name evidence="3" type="ORF">HLUCCO17_04135</name>
</gene>
<dbReference type="PRINTS" id="PR00080">
    <property type="entry name" value="SDRFAMILY"/>
</dbReference>